<keyword evidence="1" id="KW-0812">Transmembrane</keyword>
<accession>A0A1I6VL91</accession>
<feature type="transmembrane region" description="Helical" evidence="1">
    <location>
        <begin position="484"/>
        <end position="507"/>
    </location>
</feature>
<feature type="transmembrane region" description="Helical" evidence="1">
    <location>
        <begin position="388"/>
        <end position="413"/>
    </location>
</feature>
<evidence type="ECO:0000313" key="2">
    <source>
        <dbReference type="EMBL" id="SFT14407.1"/>
    </source>
</evidence>
<name>A0A1I6VL91_9FLAO</name>
<feature type="transmembrane region" description="Helical" evidence="1">
    <location>
        <begin position="188"/>
        <end position="216"/>
    </location>
</feature>
<dbReference type="Pfam" id="PF03929">
    <property type="entry name" value="PepSY_TM"/>
    <property type="match status" value="1"/>
</dbReference>
<evidence type="ECO:0000256" key="1">
    <source>
        <dbReference type="SAM" id="Phobius"/>
    </source>
</evidence>
<evidence type="ECO:0000313" key="3">
    <source>
        <dbReference type="Proteomes" id="UP000183209"/>
    </source>
</evidence>
<feature type="transmembrane region" description="Helical" evidence="1">
    <location>
        <begin position="145"/>
        <end position="167"/>
    </location>
</feature>
<reference evidence="2 3" key="1">
    <citation type="submission" date="2016-10" db="EMBL/GenBank/DDBJ databases">
        <authorList>
            <person name="de Groot N.N."/>
        </authorList>
    </citation>
    <scope>NUCLEOTIDE SEQUENCE [LARGE SCALE GENOMIC DNA]</scope>
    <source>
        <strain evidence="2 3">CGMCC 1.6114</strain>
    </source>
</reference>
<dbReference type="RefSeq" id="WP_074980094.1">
    <property type="nucleotide sequence ID" value="NZ_FPAG01000010.1"/>
</dbReference>
<proteinExistence type="predicted"/>
<dbReference type="InterPro" id="IPR005625">
    <property type="entry name" value="PepSY-ass_TM"/>
</dbReference>
<feature type="transmembrane region" description="Helical" evidence="1">
    <location>
        <begin position="353"/>
        <end position="376"/>
    </location>
</feature>
<feature type="transmembrane region" description="Helical" evidence="1">
    <location>
        <begin position="455"/>
        <end position="478"/>
    </location>
</feature>
<dbReference type="Proteomes" id="UP000183209">
    <property type="component" value="Unassembled WGS sequence"/>
</dbReference>
<dbReference type="PANTHER" id="PTHR34219">
    <property type="entry name" value="IRON-REGULATED INNER MEMBRANE PROTEIN-RELATED"/>
    <property type="match status" value="1"/>
</dbReference>
<gene>
    <name evidence="2" type="ORF">SAMN04487906_3199</name>
</gene>
<sequence length="521" mass="60600">MDKRLYNIFFHTHTISGIFISAILYVIFFTGSFSFFRDEIINWERNESVDENFVASIDFDKALDTLKNTYDLYNRDITINWPHAERRINFNLTGSKDSLSSASDRTPSFFYFDPETSQQTTYVESYSLGEFLYRLHFLAQIPYPYGYYLSGFVAFFFLFAIITGILVHWKKIIPNFYIFRPKAKLKTLFTDAHTALGVIGLPFQFIYAVTGAFFMIKLLLVAPGLITLYDNDQEKLYQELGFAPTPHDPNHKRLDKDFRINEYVLDAQNTWENFRVTKIFLNNYGDTNMHIIIEGVTDYRAKMNGAGKLVYNVSQQKVVAQKNPYIESTYIDAVRNLMYRLHFGDYGGMGLKVISFVLGLIGCFVIISGILIWQIARDKKHLEPRKRVFNNILFHAYMAVCMSLYPVTAFSFIAVKLNGSASQGFIYRWFFISWLVFSIVYFIKRDDKFMCRNSLLVGSLSGFMIPLVSGIISGNWLWVSFKRGYLDILFVDMLWLVVSIIVFLVWVKMRLKINSMSEIKN</sequence>
<dbReference type="EMBL" id="FPAG01000010">
    <property type="protein sequence ID" value="SFT14407.1"/>
    <property type="molecule type" value="Genomic_DNA"/>
</dbReference>
<dbReference type="OrthoDB" id="6307929at2"/>
<feature type="transmembrane region" description="Helical" evidence="1">
    <location>
        <begin position="425"/>
        <end position="443"/>
    </location>
</feature>
<feature type="transmembrane region" description="Helical" evidence="1">
    <location>
        <begin position="12"/>
        <end position="36"/>
    </location>
</feature>
<keyword evidence="1" id="KW-0472">Membrane</keyword>
<keyword evidence="1" id="KW-1133">Transmembrane helix</keyword>
<organism evidence="2 3">
    <name type="scientific">Zhouia amylolytica</name>
    <dbReference type="NCBI Taxonomy" id="376730"/>
    <lineage>
        <taxon>Bacteria</taxon>
        <taxon>Pseudomonadati</taxon>
        <taxon>Bacteroidota</taxon>
        <taxon>Flavobacteriia</taxon>
        <taxon>Flavobacteriales</taxon>
        <taxon>Flavobacteriaceae</taxon>
        <taxon>Zhouia</taxon>
    </lineage>
</organism>
<dbReference type="PANTHER" id="PTHR34219:SF4">
    <property type="entry name" value="PEPSY DOMAIN-CONTAINING PROTEIN"/>
    <property type="match status" value="1"/>
</dbReference>
<dbReference type="AlphaFoldDB" id="A0A1I6VL91"/>
<protein>
    <submittedName>
        <fullName evidence="2">Uncharacterized iron-regulated membrane protein</fullName>
    </submittedName>
</protein>